<evidence type="ECO:0000313" key="3">
    <source>
        <dbReference type="EMBL" id="MPY44731.1"/>
    </source>
</evidence>
<accession>A0A5N8WB83</accession>
<dbReference type="AlphaFoldDB" id="A0A5N8WB83"/>
<dbReference type="PROSITE" id="PS51257">
    <property type="entry name" value="PROKAR_LIPOPROTEIN"/>
    <property type="match status" value="1"/>
</dbReference>
<evidence type="ECO:0000256" key="1">
    <source>
        <dbReference type="SAM" id="MobiDB-lite"/>
    </source>
</evidence>
<keyword evidence="4" id="KW-1185">Reference proteome</keyword>
<evidence type="ECO:0000313" key="4">
    <source>
        <dbReference type="Proteomes" id="UP000326979"/>
    </source>
</evidence>
<feature type="compositionally biased region" description="Basic and acidic residues" evidence="1">
    <location>
        <begin position="47"/>
        <end position="56"/>
    </location>
</feature>
<feature type="chain" id="PRO_5038708579" description="DUF4352 domain-containing protein" evidence="2">
    <location>
        <begin position="30"/>
        <end position="196"/>
    </location>
</feature>
<dbReference type="OrthoDB" id="4334774at2"/>
<protein>
    <recommendedName>
        <fullName evidence="5">DUF4352 domain-containing protein</fullName>
    </recommendedName>
</protein>
<gene>
    <name evidence="3" type="ORF">FNH04_33955</name>
</gene>
<reference evidence="3 4" key="1">
    <citation type="submission" date="2019-07" db="EMBL/GenBank/DDBJ databases">
        <title>New species of Amycolatopsis and Streptomyces.</title>
        <authorList>
            <person name="Duangmal K."/>
            <person name="Teo W.F.A."/>
            <person name="Lipun K."/>
        </authorList>
    </citation>
    <scope>NUCLEOTIDE SEQUENCE [LARGE SCALE GENOMIC DNA]</scope>
    <source>
        <strain evidence="3 4">TISTR 2346</strain>
    </source>
</reference>
<evidence type="ECO:0008006" key="5">
    <source>
        <dbReference type="Google" id="ProtNLM"/>
    </source>
</evidence>
<feature type="region of interest" description="Disordered" evidence="1">
    <location>
        <begin position="32"/>
        <end position="64"/>
    </location>
</feature>
<evidence type="ECO:0000256" key="2">
    <source>
        <dbReference type="SAM" id="SignalP"/>
    </source>
</evidence>
<sequence>MNFRHTMKVRRTVTAVVIASGLLLTVAGCGGGDDGGGEKNTSSSAPAKDDSGDGKQESQAPQSDTVLAEVKGQDGLTLAITSAKRDGGGFVTVEGTVTNNTGKVWVAADWRSDETELAKNAGSISGASLIDQEGKKKYLILRDTSGRCLCTQFTGGVRDGNTTQWYAQFPAPPDGTTKVDFQVGAMPPASIELSEG</sequence>
<feature type="non-terminal residue" evidence="3">
    <location>
        <position position="196"/>
    </location>
</feature>
<name>A0A5N8WB83_9ACTN</name>
<proteinExistence type="predicted"/>
<dbReference type="EMBL" id="VJZE01000356">
    <property type="protein sequence ID" value="MPY44731.1"/>
    <property type="molecule type" value="Genomic_DNA"/>
</dbReference>
<dbReference type="Proteomes" id="UP000326979">
    <property type="component" value="Unassembled WGS sequence"/>
</dbReference>
<organism evidence="3 4">
    <name type="scientific">Streptomyces phyllanthi</name>
    <dbReference type="NCBI Taxonomy" id="1803180"/>
    <lineage>
        <taxon>Bacteria</taxon>
        <taxon>Bacillati</taxon>
        <taxon>Actinomycetota</taxon>
        <taxon>Actinomycetes</taxon>
        <taxon>Kitasatosporales</taxon>
        <taxon>Streptomycetaceae</taxon>
        <taxon>Streptomyces</taxon>
    </lineage>
</organism>
<feature type="signal peptide" evidence="2">
    <location>
        <begin position="1"/>
        <end position="29"/>
    </location>
</feature>
<keyword evidence="2" id="KW-0732">Signal</keyword>
<comment type="caution">
    <text evidence="3">The sequence shown here is derived from an EMBL/GenBank/DDBJ whole genome shotgun (WGS) entry which is preliminary data.</text>
</comment>
<dbReference type="RefSeq" id="WP_152789692.1">
    <property type="nucleotide sequence ID" value="NZ_VJZE01000356.1"/>
</dbReference>